<keyword evidence="3" id="KW-1185">Reference proteome</keyword>
<dbReference type="AlphaFoldDB" id="A0A498ME57"/>
<gene>
    <name evidence="2" type="ORF">ROHU_026906</name>
</gene>
<dbReference type="EMBL" id="QBIY01012747">
    <property type="protein sequence ID" value="RXN17396.1"/>
    <property type="molecule type" value="Genomic_DNA"/>
</dbReference>
<proteinExistence type="predicted"/>
<protein>
    <submittedName>
        <fullName evidence="2">Uncharacterized protein</fullName>
    </submittedName>
</protein>
<feature type="region of interest" description="Disordered" evidence="1">
    <location>
        <begin position="43"/>
        <end position="63"/>
    </location>
</feature>
<name>A0A498ME57_LABRO</name>
<dbReference type="Proteomes" id="UP000290572">
    <property type="component" value="Unassembled WGS sequence"/>
</dbReference>
<evidence type="ECO:0000256" key="1">
    <source>
        <dbReference type="SAM" id="MobiDB-lite"/>
    </source>
</evidence>
<sequence>MLRAAGRLTSPCREDRTLVAFSGAAERVVACAEREAAAHVPFTGPGARSVQRGPPTRRSCPSGTCRHRTTGRCDSCTETVEKKPNEVPGGRAGEEPSSACAEVYLQIRTALMTAALSCGNAFRVFSPVEPRQIHFSGSDAERRHDTVRTRAHFQTTPRPLPFVPLQARRRKL</sequence>
<reference evidence="2 3" key="1">
    <citation type="submission" date="2018-03" db="EMBL/GenBank/DDBJ databases">
        <title>Draft genome sequence of Rohu Carp (Labeo rohita).</title>
        <authorList>
            <person name="Das P."/>
            <person name="Kushwaha B."/>
            <person name="Joshi C.G."/>
            <person name="Kumar D."/>
            <person name="Nagpure N.S."/>
            <person name="Sahoo L."/>
            <person name="Das S.P."/>
            <person name="Bit A."/>
            <person name="Patnaik S."/>
            <person name="Meher P.K."/>
            <person name="Jayasankar P."/>
            <person name="Koringa P.G."/>
            <person name="Patel N.V."/>
            <person name="Hinsu A.T."/>
            <person name="Kumar R."/>
            <person name="Pandey M."/>
            <person name="Agarwal S."/>
            <person name="Srivastava S."/>
            <person name="Singh M."/>
            <person name="Iquebal M.A."/>
            <person name="Jaiswal S."/>
            <person name="Angadi U.B."/>
            <person name="Kumar N."/>
            <person name="Raza M."/>
            <person name="Shah T.M."/>
            <person name="Rai A."/>
            <person name="Jena J.K."/>
        </authorList>
    </citation>
    <scope>NUCLEOTIDE SEQUENCE [LARGE SCALE GENOMIC DNA]</scope>
    <source>
        <strain evidence="2">DASCIFA01</strain>
        <tissue evidence="2">Testis</tissue>
    </source>
</reference>
<evidence type="ECO:0000313" key="3">
    <source>
        <dbReference type="Proteomes" id="UP000290572"/>
    </source>
</evidence>
<comment type="caution">
    <text evidence="2">The sequence shown here is derived from an EMBL/GenBank/DDBJ whole genome shotgun (WGS) entry which is preliminary data.</text>
</comment>
<accession>A0A498ME57</accession>
<evidence type="ECO:0000313" key="2">
    <source>
        <dbReference type="EMBL" id="RXN17396.1"/>
    </source>
</evidence>
<organism evidence="2 3">
    <name type="scientific">Labeo rohita</name>
    <name type="common">Indian major carp</name>
    <name type="synonym">Cyprinus rohita</name>
    <dbReference type="NCBI Taxonomy" id="84645"/>
    <lineage>
        <taxon>Eukaryota</taxon>
        <taxon>Metazoa</taxon>
        <taxon>Chordata</taxon>
        <taxon>Craniata</taxon>
        <taxon>Vertebrata</taxon>
        <taxon>Euteleostomi</taxon>
        <taxon>Actinopterygii</taxon>
        <taxon>Neopterygii</taxon>
        <taxon>Teleostei</taxon>
        <taxon>Ostariophysi</taxon>
        <taxon>Cypriniformes</taxon>
        <taxon>Cyprinidae</taxon>
        <taxon>Labeoninae</taxon>
        <taxon>Labeonini</taxon>
        <taxon>Labeo</taxon>
    </lineage>
</organism>